<feature type="domain" description="CRAL-TRIO" evidence="1">
    <location>
        <begin position="2"/>
        <end position="42"/>
    </location>
</feature>
<dbReference type="PANTHER" id="PTHR45824">
    <property type="entry name" value="GH16843P"/>
    <property type="match status" value="1"/>
</dbReference>
<dbReference type="PANTHER" id="PTHR45824:SF22">
    <property type="entry name" value="SEC14P-LIKE PHOSPHATIDYLINOSITOL TRANSFER FAMILY PROTEIN"/>
    <property type="match status" value="1"/>
</dbReference>
<dbReference type="InterPro" id="IPR052578">
    <property type="entry name" value="PI_Transfer_CRAL-TRIO"/>
</dbReference>
<dbReference type="EMBL" id="GBRH01169678">
    <property type="protein sequence ID" value="JAE28218.1"/>
    <property type="molecule type" value="Transcribed_RNA"/>
</dbReference>
<dbReference type="AlphaFoldDB" id="A0A0A9H5P1"/>
<protein>
    <recommendedName>
        <fullName evidence="1">CRAL-TRIO domain-containing protein</fullName>
    </recommendedName>
</protein>
<dbReference type="Pfam" id="PF00650">
    <property type="entry name" value="CRAL_TRIO"/>
    <property type="match status" value="1"/>
</dbReference>
<organism evidence="2">
    <name type="scientific">Arundo donax</name>
    <name type="common">Giant reed</name>
    <name type="synonym">Donax arundinaceus</name>
    <dbReference type="NCBI Taxonomy" id="35708"/>
    <lineage>
        <taxon>Eukaryota</taxon>
        <taxon>Viridiplantae</taxon>
        <taxon>Streptophyta</taxon>
        <taxon>Embryophyta</taxon>
        <taxon>Tracheophyta</taxon>
        <taxon>Spermatophyta</taxon>
        <taxon>Magnoliopsida</taxon>
        <taxon>Liliopsida</taxon>
        <taxon>Poales</taxon>
        <taxon>Poaceae</taxon>
        <taxon>PACMAD clade</taxon>
        <taxon>Arundinoideae</taxon>
        <taxon>Arundineae</taxon>
        <taxon>Arundo</taxon>
    </lineage>
</organism>
<evidence type="ECO:0000259" key="1">
    <source>
        <dbReference type="Pfam" id="PF00650"/>
    </source>
</evidence>
<dbReference type="InterPro" id="IPR036865">
    <property type="entry name" value="CRAL-TRIO_dom_sf"/>
</dbReference>
<sequence>MKVFLDPRSIEKLNFVYLKDEESMKVMHKYIDPEVLPVEFGGENNVVYNHEEYSKSMMKDDIKTASFWTVDLQTDHVNHGIVVPKIAPQSQNCELLGS</sequence>
<accession>A0A0A9H5P1</accession>
<dbReference type="InterPro" id="IPR001251">
    <property type="entry name" value="CRAL-TRIO_dom"/>
</dbReference>
<name>A0A0A9H5P1_ARUDO</name>
<reference evidence="2" key="2">
    <citation type="journal article" date="2015" name="Data Brief">
        <title>Shoot transcriptome of the giant reed, Arundo donax.</title>
        <authorList>
            <person name="Barrero R.A."/>
            <person name="Guerrero F.D."/>
            <person name="Moolhuijzen P."/>
            <person name="Goolsby J.A."/>
            <person name="Tidwell J."/>
            <person name="Bellgard S.E."/>
            <person name="Bellgard M.I."/>
        </authorList>
    </citation>
    <scope>NUCLEOTIDE SEQUENCE</scope>
    <source>
        <tissue evidence="2">Shoot tissue taken approximately 20 cm above the soil surface</tissue>
    </source>
</reference>
<reference evidence="2" key="1">
    <citation type="submission" date="2014-09" db="EMBL/GenBank/DDBJ databases">
        <authorList>
            <person name="Magalhaes I.L.F."/>
            <person name="Oliveira U."/>
            <person name="Santos F.R."/>
            <person name="Vidigal T.H.D.A."/>
            <person name="Brescovit A.D."/>
            <person name="Santos A.J."/>
        </authorList>
    </citation>
    <scope>NUCLEOTIDE SEQUENCE</scope>
    <source>
        <tissue evidence="2">Shoot tissue taken approximately 20 cm above the soil surface</tissue>
    </source>
</reference>
<dbReference type="Gene3D" id="3.40.525.10">
    <property type="entry name" value="CRAL-TRIO lipid binding domain"/>
    <property type="match status" value="1"/>
</dbReference>
<dbReference type="GO" id="GO:0008526">
    <property type="term" value="F:phosphatidylinositol transfer activity"/>
    <property type="evidence" value="ECO:0007669"/>
    <property type="project" value="TreeGrafter"/>
</dbReference>
<evidence type="ECO:0000313" key="2">
    <source>
        <dbReference type="EMBL" id="JAE28218.1"/>
    </source>
</evidence>
<proteinExistence type="predicted"/>
<dbReference type="SUPFAM" id="SSF52087">
    <property type="entry name" value="CRAL/TRIO domain"/>
    <property type="match status" value="1"/>
</dbReference>